<evidence type="ECO:0000256" key="4">
    <source>
        <dbReference type="ARBA" id="ARBA00022679"/>
    </source>
</evidence>
<feature type="binding site" evidence="6">
    <location>
        <position position="249"/>
    </location>
    <ligand>
        <name>substrate</name>
    </ligand>
</feature>
<evidence type="ECO:0000313" key="8">
    <source>
        <dbReference type="EMBL" id="SCM58417.1"/>
    </source>
</evidence>
<proteinExistence type="inferred from homology"/>
<dbReference type="STRING" id="1642646.ING2E5A_1800"/>
<accession>A0A1G4G7W0</accession>
<keyword evidence="4 6" id="KW-0808">Transferase</keyword>
<dbReference type="NCBIfam" id="TIGR01001">
    <property type="entry name" value="metA"/>
    <property type="match status" value="1"/>
</dbReference>
<evidence type="ECO:0000256" key="7">
    <source>
        <dbReference type="PIRSR" id="PIRSR000450-1"/>
    </source>
</evidence>
<evidence type="ECO:0000313" key="9">
    <source>
        <dbReference type="Proteomes" id="UP000178485"/>
    </source>
</evidence>
<dbReference type="InterPro" id="IPR033752">
    <property type="entry name" value="MetA_family"/>
</dbReference>
<feature type="active site" evidence="6">
    <location>
        <position position="237"/>
    </location>
</feature>
<sequence length="312" mass="36475">MPVNLPDNLPAIEILRKEHIFVMSDLRASTQDIRPLRILILNLMPLKITTETDLVRLLSNSPLQIEIEFLGLKSHTPKNTPIEHLKTFYKTFEEVEECFYDGFIVTGAPVELLPFEEVRYWKELTGIFDWARKHVTSTFYICWAGQAAMHHFYGIQKYPLEKKMFGVFSHTVNDKSFPLFRGFDDQFYAPHSRHTTVSAEEISRQPELTILSQSEEAGVYIVASRGGREFYVTGHSEYSPLTLHNEYLRDKQKGLESVELPKNYYQDNDPEKEPVVRWRSHANLLFINWLNYFVYQETPFELEKISELGELS</sequence>
<dbReference type="PIRSF" id="PIRSF000450">
    <property type="entry name" value="H_ser_succinyltr"/>
    <property type="match status" value="1"/>
</dbReference>
<reference evidence="8 9" key="1">
    <citation type="submission" date="2016-08" db="EMBL/GenBank/DDBJ databases">
        <authorList>
            <person name="Seilhamer J.J."/>
        </authorList>
    </citation>
    <scope>NUCLEOTIDE SEQUENCE [LARGE SCALE GENOMIC DNA]</scope>
    <source>
        <strain evidence="8">ING2-E5A</strain>
    </source>
</reference>
<evidence type="ECO:0000256" key="2">
    <source>
        <dbReference type="ARBA" id="ARBA00022490"/>
    </source>
</evidence>
<comment type="catalytic activity">
    <reaction evidence="6">
        <text>L-homoserine + acetyl-CoA = O-acetyl-L-homoserine + CoA</text>
        <dbReference type="Rhea" id="RHEA:13701"/>
        <dbReference type="ChEBI" id="CHEBI:57287"/>
        <dbReference type="ChEBI" id="CHEBI:57288"/>
        <dbReference type="ChEBI" id="CHEBI:57476"/>
        <dbReference type="ChEBI" id="CHEBI:57716"/>
        <dbReference type="EC" id="2.3.1.31"/>
    </reaction>
</comment>
<protein>
    <recommendedName>
        <fullName evidence="6">Homoserine O-acetyltransferase</fullName>
        <shortName evidence="6">HAT</shortName>
        <ecNumber evidence="6">2.3.1.31</ecNumber>
    </recommendedName>
    <alternativeName>
        <fullName evidence="6">Homoserine transacetylase</fullName>
        <shortName evidence="6">HTA</shortName>
    </alternativeName>
</protein>
<dbReference type="Pfam" id="PF04204">
    <property type="entry name" value="HTS"/>
    <property type="match status" value="1"/>
</dbReference>
<dbReference type="PANTHER" id="PTHR20919">
    <property type="entry name" value="HOMOSERINE O-SUCCINYLTRANSFERASE"/>
    <property type="match status" value="1"/>
</dbReference>
<dbReference type="GO" id="GO:0004414">
    <property type="term" value="F:homoserine O-acetyltransferase activity"/>
    <property type="evidence" value="ECO:0007669"/>
    <property type="project" value="UniProtKB-EC"/>
</dbReference>
<evidence type="ECO:0000256" key="6">
    <source>
        <dbReference type="HAMAP-Rule" id="MF_00295"/>
    </source>
</evidence>
<dbReference type="Proteomes" id="UP000178485">
    <property type="component" value="Chromosome i"/>
</dbReference>
<dbReference type="GO" id="GO:0005737">
    <property type="term" value="C:cytoplasm"/>
    <property type="evidence" value="ECO:0007669"/>
    <property type="project" value="UniProtKB-SubCell"/>
</dbReference>
<dbReference type="Gene3D" id="3.40.50.880">
    <property type="match status" value="1"/>
</dbReference>
<keyword evidence="3 6" id="KW-0028">Amino-acid biosynthesis</keyword>
<dbReference type="FunFam" id="3.40.50.880:FF:000004">
    <property type="entry name" value="Homoserine O-succinyltransferase"/>
    <property type="match status" value="1"/>
</dbReference>
<comment type="function">
    <text evidence="6">Transfers an acetyl group from acetyl-CoA to L-homoserine, forming acetyl-L-homoserine.</text>
</comment>
<dbReference type="GO" id="GO:0008899">
    <property type="term" value="F:homoserine O-succinyltransferase activity"/>
    <property type="evidence" value="ECO:0007669"/>
    <property type="project" value="UniProtKB-UniRule"/>
</dbReference>
<comment type="pathway">
    <text evidence="6">Amino-acid biosynthesis; L-methionine biosynthesis via de novo pathway; O-acetyl-L-homoserine from L-homoserine: step 1/1.</text>
</comment>
<keyword evidence="6" id="KW-0486">Methionine biosynthesis</keyword>
<comment type="caution">
    <text evidence="6">Lacks conserved residue(s) required for the propagation of feature annotation.</text>
</comment>
<feature type="site" description="Important for substrate specificity" evidence="6">
    <location>
        <position position="192"/>
    </location>
</feature>
<dbReference type="CDD" id="cd03131">
    <property type="entry name" value="GATase1_HTS"/>
    <property type="match status" value="1"/>
</dbReference>
<keyword evidence="9" id="KW-1185">Reference proteome</keyword>
<keyword evidence="2 6" id="KW-0963">Cytoplasm</keyword>
<dbReference type="KEGG" id="pmuc:ING2E5A_1800"/>
<evidence type="ECO:0000256" key="5">
    <source>
        <dbReference type="ARBA" id="ARBA00023315"/>
    </source>
</evidence>
<dbReference type="RefSeq" id="WP_071137063.1">
    <property type="nucleotide sequence ID" value="NZ_DUQN01000103.1"/>
</dbReference>
<dbReference type="GO" id="GO:0019281">
    <property type="term" value="P:L-methionine biosynthetic process from homoserine via O-succinyl-L-homoserine and cystathionine"/>
    <property type="evidence" value="ECO:0007669"/>
    <property type="project" value="InterPro"/>
</dbReference>
<dbReference type="SUPFAM" id="SSF52317">
    <property type="entry name" value="Class I glutamine amidotransferase-like"/>
    <property type="match status" value="1"/>
</dbReference>
<evidence type="ECO:0000256" key="3">
    <source>
        <dbReference type="ARBA" id="ARBA00022605"/>
    </source>
</evidence>
<feature type="site" description="Important for acyl-CoA specificity" evidence="6">
    <location>
        <position position="111"/>
    </location>
</feature>
<comment type="subcellular location">
    <subcellularLocation>
        <location evidence="1 6">Cytoplasm</location>
    </subcellularLocation>
</comment>
<organism evidence="8 9">
    <name type="scientific">Petrimonas mucosa</name>
    <dbReference type="NCBI Taxonomy" id="1642646"/>
    <lineage>
        <taxon>Bacteria</taxon>
        <taxon>Pseudomonadati</taxon>
        <taxon>Bacteroidota</taxon>
        <taxon>Bacteroidia</taxon>
        <taxon>Bacteroidales</taxon>
        <taxon>Dysgonomonadaceae</taxon>
        <taxon>Petrimonas</taxon>
    </lineage>
</organism>
<dbReference type="AlphaFoldDB" id="A0A1G4G7W0"/>
<feature type="binding site" evidence="6">
    <location>
        <position position="192"/>
    </location>
    <ligand>
        <name>substrate</name>
    </ligand>
</feature>
<dbReference type="HAMAP" id="MF_00295">
    <property type="entry name" value="MetA_acyltransf"/>
    <property type="match status" value="1"/>
</dbReference>
<dbReference type="EC" id="2.3.1.31" evidence="6"/>
<dbReference type="PANTHER" id="PTHR20919:SF0">
    <property type="entry name" value="HOMOSERINE O-SUCCINYLTRANSFERASE"/>
    <property type="match status" value="1"/>
</dbReference>
<dbReference type="InterPro" id="IPR005697">
    <property type="entry name" value="HST_MetA"/>
</dbReference>
<evidence type="ECO:0000256" key="1">
    <source>
        <dbReference type="ARBA" id="ARBA00004496"/>
    </source>
</evidence>
<dbReference type="UniPathway" id="UPA00051">
    <property type="reaction ID" value="UER00074"/>
</dbReference>
<dbReference type="EMBL" id="LT608328">
    <property type="protein sequence ID" value="SCM58417.1"/>
    <property type="molecule type" value="Genomic_DNA"/>
</dbReference>
<name>A0A1G4G7W0_9BACT</name>
<gene>
    <name evidence="8" type="primary">metA</name>
    <name evidence="6" type="synonym">metAA</name>
    <name evidence="8" type="ORF">ING2E5A_1800</name>
</gene>
<dbReference type="InterPro" id="IPR029062">
    <property type="entry name" value="Class_I_gatase-like"/>
</dbReference>
<feature type="binding site" evidence="6">
    <location>
        <position position="163"/>
    </location>
    <ligand>
        <name>substrate</name>
    </ligand>
</feature>
<keyword evidence="5 6" id="KW-0012">Acyltransferase</keyword>
<comment type="similarity">
    <text evidence="6">Belongs to the MetA family.</text>
</comment>
<feature type="active site" description="Proton acceptor" evidence="6">
    <location>
        <position position="235"/>
    </location>
</feature>
<feature type="active site" description="Acyl-thioester intermediate" evidence="6 7">
    <location>
        <position position="142"/>
    </location>
</feature>